<dbReference type="GO" id="GO:0003700">
    <property type="term" value="F:DNA-binding transcription factor activity"/>
    <property type="evidence" value="ECO:0007669"/>
    <property type="project" value="InterPro"/>
</dbReference>
<protein>
    <submittedName>
        <fullName evidence="4">AraC family transcriptional regulator</fullName>
    </submittedName>
</protein>
<dbReference type="OrthoDB" id="9801123at2"/>
<dbReference type="GO" id="GO:0043565">
    <property type="term" value="F:sequence-specific DNA binding"/>
    <property type="evidence" value="ECO:0007669"/>
    <property type="project" value="InterPro"/>
</dbReference>
<dbReference type="EMBL" id="CP011340">
    <property type="protein sequence ID" value="ALC19152.1"/>
    <property type="molecule type" value="Genomic_DNA"/>
</dbReference>
<dbReference type="RefSeq" id="WP_005308608.1">
    <property type="nucleotide sequence ID" value="NZ_CP011340.1"/>
</dbReference>
<dbReference type="SMART" id="SM00871">
    <property type="entry name" value="AraC_E_bind"/>
    <property type="match status" value="1"/>
</dbReference>
<evidence type="ECO:0000313" key="5">
    <source>
        <dbReference type="Proteomes" id="UP000060513"/>
    </source>
</evidence>
<reference evidence="4 5" key="1">
    <citation type="submission" date="2015-08" db="EMBL/GenBank/DDBJ databases">
        <title>Genome sequence of the pristinamycin over-producing bacterium Streptomyces pristinaespiralis HCCB10218.</title>
        <authorList>
            <person name="Tian J."/>
            <person name="Yang J."/>
            <person name="Li L."/>
            <person name="Ruan L."/>
            <person name="Wei W."/>
            <person name="Zheng G."/>
            <person name="Wei Z."/>
            <person name="Yang S."/>
            <person name="Ge M."/>
            <person name="Jiang W."/>
            <person name="Lu Y."/>
        </authorList>
    </citation>
    <scope>NUCLEOTIDE SEQUENCE [LARGE SCALE GENOMIC DNA]</scope>
    <source>
        <strain evidence="4 5">HCCB 10218</strain>
    </source>
</reference>
<dbReference type="SUPFAM" id="SSF55136">
    <property type="entry name" value="Probable bacterial effector-binding domain"/>
    <property type="match status" value="1"/>
</dbReference>
<evidence type="ECO:0000256" key="2">
    <source>
        <dbReference type="ARBA" id="ARBA00023125"/>
    </source>
</evidence>
<gene>
    <name evidence="4" type="ORF">SPRI_0846</name>
</gene>
<organism evidence="4">
    <name type="scientific">Streptomyces pristinaespiralis</name>
    <dbReference type="NCBI Taxonomy" id="38300"/>
    <lineage>
        <taxon>Bacteria</taxon>
        <taxon>Bacillati</taxon>
        <taxon>Actinomycetota</taxon>
        <taxon>Actinomycetes</taxon>
        <taxon>Kitasatosporales</taxon>
        <taxon>Streptomycetaceae</taxon>
        <taxon>Streptomyces</taxon>
    </lineage>
</organism>
<dbReference type="KEGG" id="spri:SPRI_0846"/>
<evidence type="ECO:0000313" key="4">
    <source>
        <dbReference type="EMBL" id="ALC19152.1"/>
    </source>
</evidence>
<dbReference type="InterPro" id="IPR009057">
    <property type="entry name" value="Homeodomain-like_sf"/>
</dbReference>
<dbReference type="InterPro" id="IPR029441">
    <property type="entry name" value="Cass2"/>
</dbReference>
<evidence type="ECO:0000256" key="3">
    <source>
        <dbReference type="ARBA" id="ARBA00023163"/>
    </source>
</evidence>
<dbReference type="SMART" id="SM00342">
    <property type="entry name" value="HTH_ARAC"/>
    <property type="match status" value="1"/>
</dbReference>
<dbReference type="Gene3D" id="1.10.10.60">
    <property type="entry name" value="Homeodomain-like"/>
    <property type="match status" value="2"/>
</dbReference>
<dbReference type="PATRIC" id="fig|38300.4.peg.908"/>
<accession>A0A0M4D5L4</accession>
<dbReference type="Pfam" id="PF12833">
    <property type="entry name" value="HTH_18"/>
    <property type="match status" value="1"/>
</dbReference>
<name>A0A0M4D5L4_STRPR</name>
<keyword evidence="1" id="KW-0805">Transcription regulation</keyword>
<dbReference type="InterPro" id="IPR050959">
    <property type="entry name" value="MarA-like"/>
</dbReference>
<dbReference type="InterPro" id="IPR018060">
    <property type="entry name" value="HTH_AraC"/>
</dbReference>
<dbReference type="SUPFAM" id="SSF46689">
    <property type="entry name" value="Homeodomain-like"/>
    <property type="match status" value="2"/>
</dbReference>
<dbReference type="GeneID" id="97238075"/>
<proteinExistence type="predicted"/>
<dbReference type="AlphaFoldDB" id="A0A0M4D5L4"/>
<dbReference type="Proteomes" id="UP000060513">
    <property type="component" value="Chromosome"/>
</dbReference>
<dbReference type="PANTHER" id="PTHR47504">
    <property type="entry name" value="RIGHT ORIGIN-BINDING PROTEIN"/>
    <property type="match status" value="1"/>
</dbReference>
<dbReference type="PANTHER" id="PTHR47504:SF5">
    <property type="entry name" value="RIGHT ORIGIN-BINDING PROTEIN"/>
    <property type="match status" value="1"/>
</dbReference>
<evidence type="ECO:0000256" key="1">
    <source>
        <dbReference type="ARBA" id="ARBA00023015"/>
    </source>
</evidence>
<dbReference type="Pfam" id="PF14526">
    <property type="entry name" value="Cass2"/>
    <property type="match status" value="1"/>
</dbReference>
<sequence>MLEPLNRAMEHIESRLDQQIDVAELARIAMTSEYHFRRMFSALAGMSLSEYVRRRRLTVAGAEVLAGGRTLLEIAVRYGYGSGEAFARAFRAVHGVGPGEARRTGAALRSQQRLSFRLTVEGSGSMRYRVVDRDAFRVVGMKARVPLVHEGVNPAIADFIRGIDKGMIRRLTELSDQEPKGIVAVSDDLDPSRAEGTELDYYHGVLTGAEAPEGTDVLAVPAGTWAVFESSGPFPQALQFLWRDVFTQWFPSNPYRSRPGPEILRVSVSGDGAHADAELWIPVERSTL</sequence>
<dbReference type="PROSITE" id="PS01124">
    <property type="entry name" value="HTH_ARAC_FAMILY_2"/>
    <property type="match status" value="1"/>
</dbReference>
<dbReference type="InterPro" id="IPR011256">
    <property type="entry name" value="Reg_factor_effector_dom_sf"/>
</dbReference>
<keyword evidence="2" id="KW-0238">DNA-binding</keyword>
<dbReference type="OMA" id="HLRRMFS"/>
<dbReference type="STRING" id="38300.SPRI_0846"/>
<dbReference type="Gene3D" id="3.20.80.10">
    <property type="entry name" value="Regulatory factor, effector binding domain"/>
    <property type="match status" value="1"/>
</dbReference>
<keyword evidence="3" id="KW-0804">Transcription</keyword>
<dbReference type="InterPro" id="IPR010499">
    <property type="entry name" value="AraC_E-bd"/>
</dbReference>